<feature type="region of interest" description="Disordered" evidence="1">
    <location>
        <begin position="122"/>
        <end position="141"/>
    </location>
</feature>
<dbReference type="EMBL" id="JAACNO010001267">
    <property type="protein sequence ID" value="KAF4141739.1"/>
    <property type="molecule type" value="Genomic_DNA"/>
</dbReference>
<organism evidence="2 4">
    <name type="scientific">Phytophthora infestans</name>
    <name type="common">Potato late blight agent</name>
    <name type="synonym">Botrytis infestans</name>
    <dbReference type="NCBI Taxonomy" id="4787"/>
    <lineage>
        <taxon>Eukaryota</taxon>
        <taxon>Sar</taxon>
        <taxon>Stramenopiles</taxon>
        <taxon>Oomycota</taxon>
        <taxon>Peronosporomycetes</taxon>
        <taxon>Peronosporales</taxon>
        <taxon>Peronosporaceae</taxon>
        <taxon>Phytophthora</taxon>
    </lineage>
</organism>
<dbReference type="Proteomes" id="UP000704712">
    <property type="component" value="Unassembled WGS sequence"/>
</dbReference>
<name>A0A833WB99_PHYIN</name>
<gene>
    <name evidence="2" type="ORF">GN244_ATG12155</name>
    <name evidence="3" type="ORF">GN958_ATG09069</name>
</gene>
<comment type="caution">
    <text evidence="2">The sequence shown here is derived from an EMBL/GenBank/DDBJ whole genome shotgun (WGS) entry which is preliminary data.</text>
</comment>
<evidence type="ECO:0000313" key="3">
    <source>
        <dbReference type="EMBL" id="KAF4141739.1"/>
    </source>
</evidence>
<feature type="compositionally biased region" description="Polar residues" evidence="1">
    <location>
        <begin position="122"/>
        <end position="133"/>
    </location>
</feature>
<proteinExistence type="predicted"/>
<protein>
    <recommendedName>
        <fullName evidence="5">HTH CENPB-type domain-containing protein</fullName>
    </recommendedName>
</protein>
<reference evidence="2" key="1">
    <citation type="submission" date="2020-04" db="EMBL/GenBank/DDBJ databases">
        <title>Hybrid Assembly of Korean Phytophthora infestans isolates.</title>
        <authorList>
            <person name="Prokchorchik M."/>
            <person name="Lee Y."/>
            <person name="Seo J."/>
            <person name="Cho J.-H."/>
            <person name="Park Y.-E."/>
            <person name="Jang D.-C."/>
            <person name="Im J.-S."/>
            <person name="Choi J.-G."/>
            <person name="Park H.-J."/>
            <person name="Lee G.-B."/>
            <person name="Lee Y.-G."/>
            <person name="Hong S.-Y."/>
            <person name="Cho K."/>
            <person name="Sohn K.H."/>
        </authorList>
    </citation>
    <scope>NUCLEOTIDE SEQUENCE</scope>
    <source>
        <strain evidence="2">KR_1_A1</strain>
        <strain evidence="3">KR_2_A2</strain>
    </source>
</reference>
<dbReference type="Proteomes" id="UP000602510">
    <property type="component" value="Unassembled WGS sequence"/>
</dbReference>
<evidence type="ECO:0000313" key="2">
    <source>
        <dbReference type="EMBL" id="KAF4035812.1"/>
    </source>
</evidence>
<evidence type="ECO:0000313" key="4">
    <source>
        <dbReference type="Proteomes" id="UP000602510"/>
    </source>
</evidence>
<accession>A0A833WB99</accession>
<sequence length="193" mass="21437">MVRPCTNGGGRKSPKGIRISSTYSHKKNVLDYIKEHDLDRAVDHFYDGLPPEVKKKKRKLARSWMRAEDTMFSACASGRGSHRNVRDPGLATVLNKESEQELVLWINSIRMDGAPVSCITRPSTPQNPGNQHATDACPRSHSWQAAKQHGFIVRLRRSLSSQMLATLAPGEAISVARQSPRRDAAAARGDEIR</sequence>
<dbReference type="AlphaFoldDB" id="A0A833WB99"/>
<evidence type="ECO:0000256" key="1">
    <source>
        <dbReference type="SAM" id="MobiDB-lite"/>
    </source>
</evidence>
<evidence type="ECO:0008006" key="5">
    <source>
        <dbReference type="Google" id="ProtNLM"/>
    </source>
</evidence>
<keyword evidence="4" id="KW-1185">Reference proteome</keyword>
<dbReference type="EMBL" id="WSZM01000295">
    <property type="protein sequence ID" value="KAF4035812.1"/>
    <property type="molecule type" value="Genomic_DNA"/>
</dbReference>